<evidence type="ECO:0000313" key="3">
    <source>
        <dbReference type="Proteomes" id="UP000092565"/>
    </source>
</evidence>
<gene>
    <name evidence="2" type="ORF">JL2886_03595</name>
</gene>
<dbReference type="PROSITE" id="PS51257">
    <property type="entry name" value="PROKAR_LIPOPROTEIN"/>
    <property type="match status" value="1"/>
</dbReference>
<evidence type="ECO:0000313" key="2">
    <source>
        <dbReference type="EMBL" id="ANP38468.1"/>
    </source>
</evidence>
<dbReference type="AlphaFoldDB" id="A0A1B0ZWE8"/>
<sequence>MNRKLKSAGVLLLSAAVLAGCGSSFSDRTLYDGVAFKAKAKPVDKKVTRADFRVEVSKASQSFKGARMAAHHAGVTYCLSEAGYGTSDIIWDVDPYDPEAELRLDGDTAIFHGTCDT</sequence>
<organism evidence="2 3">
    <name type="scientific">Phaeobacter gallaeciensis</name>
    <dbReference type="NCBI Taxonomy" id="60890"/>
    <lineage>
        <taxon>Bacteria</taxon>
        <taxon>Pseudomonadati</taxon>
        <taxon>Pseudomonadota</taxon>
        <taxon>Alphaproteobacteria</taxon>
        <taxon>Rhodobacterales</taxon>
        <taxon>Roseobacteraceae</taxon>
        <taxon>Phaeobacter</taxon>
    </lineage>
</organism>
<evidence type="ECO:0000256" key="1">
    <source>
        <dbReference type="SAM" id="SignalP"/>
    </source>
</evidence>
<dbReference type="Proteomes" id="UP000092565">
    <property type="component" value="Chromosome"/>
</dbReference>
<accession>A0A1B0ZWE8</accession>
<feature type="chain" id="PRO_5044370118" evidence="1">
    <location>
        <begin position="20"/>
        <end position="117"/>
    </location>
</feature>
<name>A0A1B0ZWE8_9RHOB</name>
<keyword evidence="1" id="KW-0732">Signal</keyword>
<reference evidence="2 3" key="1">
    <citation type="submission" date="2016-04" db="EMBL/GenBank/DDBJ databases">
        <authorList>
            <person name="Evans L.H."/>
            <person name="Alamgir A."/>
            <person name="Owens N."/>
            <person name="Weber N.D."/>
            <person name="Virtaneva K."/>
            <person name="Barbian K."/>
            <person name="Babar A."/>
            <person name="Rosenke K."/>
        </authorList>
    </citation>
    <scope>NUCLEOTIDE SEQUENCE [LARGE SCALE GENOMIC DNA]</scope>
    <source>
        <strain evidence="2 3">JL2886</strain>
    </source>
</reference>
<dbReference type="RefSeq" id="WP_065273123.1">
    <property type="nucleotide sequence ID" value="NZ_CP015124.1"/>
</dbReference>
<dbReference type="EMBL" id="CP015124">
    <property type="protein sequence ID" value="ANP38468.1"/>
    <property type="molecule type" value="Genomic_DNA"/>
</dbReference>
<protein>
    <submittedName>
        <fullName evidence="2">Uncharacterized protein</fullName>
    </submittedName>
</protein>
<proteinExistence type="predicted"/>
<feature type="signal peptide" evidence="1">
    <location>
        <begin position="1"/>
        <end position="19"/>
    </location>
</feature>
<dbReference type="OrthoDB" id="7659281at2"/>
<keyword evidence="3" id="KW-1185">Reference proteome</keyword>